<dbReference type="PANTHER" id="PTHR35936:SF17">
    <property type="entry name" value="ARGININE-BINDING EXTRACELLULAR PROTEIN ARTP"/>
    <property type="match status" value="1"/>
</dbReference>
<reference evidence="4 5" key="1">
    <citation type="journal article" date="2015" name="Genome Announc.">
        <title>Expanding the biotechnology potential of lactobacilli through comparative genomics of 213 strains and associated genera.</title>
        <authorList>
            <person name="Sun Z."/>
            <person name="Harris H.M."/>
            <person name="McCann A."/>
            <person name="Guo C."/>
            <person name="Argimon S."/>
            <person name="Zhang W."/>
            <person name="Yang X."/>
            <person name="Jeffery I.B."/>
            <person name="Cooney J.C."/>
            <person name="Kagawa T.F."/>
            <person name="Liu W."/>
            <person name="Song Y."/>
            <person name="Salvetti E."/>
            <person name="Wrobel A."/>
            <person name="Rasinkangas P."/>
            <person name="Parkhill J."/>
            <person name="Rea M.C."/>
            <person name="O'Sullivan O."/>
            <person name="Ritari J."/>
            <person name="Douillard F.P."/>
            <person name="Paul Ross R."/>
            <person name="Yang R."/>
            <person name="Briner A.E."/>
            <person name="Felis G.E."/>
            <person name="de Vos W.M."/>
            <person name="Barrangou R."/>
            <person name="Klaenhammer T.R."/>
            <person name="Caufield P.W."/>
            <person name="Cui Y."/>
            <person name="Zhang H."/>
            <person name="O'Toole P.W."/>
        </authorList>
    </citation>
    <scope>NUCLEOTIDE SEQUENCE [LARGE SCALE GENOMIC DNA]</scope>
    <source>
        <strain evidence="4 5">DSM 20634</strain>
    </source>
</reference>
<evidence type="ECO:0000313" key="5">
    <source>
        <dbReference type="Proteomes" id="UP000051733"/>
    </source>
</evidence>
<protein>
    <submittedName>
        <fullName evidence="4">ABC transporter substrate-binding protein</fullName>
    </submittedName>
</protein>
<dbReference type="PATRIC" id="fig|1423813.3.peg.34"/>
<evidence type="ECO:0000256" key="1">
    <source>
        <dbReference type="ARBA" id="ARBA00022729"/>
    </source>
</evidence>
<evidence type="ECO:0000313" key="4">
    <source>
        <dbReference type="EMBL" id="KRM62248.1"/>
    </source>
</evidence>
<dbReference type="PROSITE" id="PS51257">
    <property type="entry name" value="PROKAR_LIPOPROTEIN"/>
    <property type="match status" value="1"/>
</dbReference>
<dbReference type="Proteomes" id="UP000051733">
    <property type="component" value="Unassembled WGS sequence"/>
</dbReference>
<sequence>MKKRFLVLLSVMAALTIVLAGCGNKKDTSVQKVQDKKTLVVGTSADYAPFEFPIMQNGKKQIVGFDILLAKQIGKELGVKVKIVNTDYPDLLPELKNNKVDLVIAGMTPTAQRRKSIAFSKPYYYTSNTLLVRKADANKFNTIADLKGKSVGAQQSSTQETIAKKQLKNSNVVTESLVTGMTTELQNGKLDGVVVEKAISDNYVRKYPEKYAIAKVKLTTPKQASQICVAGRKGDKALMKKTNKVITHLDKTGKLDKMFDQAETIQVKYNK</sequence>
<dbReference type="Pfam" id="PF00497">
    <property type="entry name" value="SBP_bac_3"/>
    <property type="match status" value="1"/>
</dbReference>
<dbReference type="Gene3D" id="3.40.190.10">
    <property type="entry name" value="Periplasmic binding protein-like II"/>
    <property type="match status" value="2"/>
</dbReference>
<feature type="chain" id="PRO_5039190137" evidence="2">
    <location>
        <begin position="21"/>
        <end position="271"/>
    </location>
</feature>
<dbReference type="SMART" id="SM00062">
    <property type="entry name" value="PBPb"/>
    <property type="match status" value="1"/>
</dbReference>
<dbReference type="STRING" id="1423813.FC26_GL000034"/>
<dbReference type="EMBL" id="AYYY01000007">
    <property type="protein sequence ID" value="KRM62248.1"/>
    <property type="molecule type" value="Genomic_DNA"/>
</dbReference>
<dbReference type="RefSeq" id="WP_057777631.1">
    <property type="nucleotide sequence ID" value="NZ_AYYY01000007.1"/>
</dbReference>
<proteinExistence type="predicted"/>
<dbReference type="SUPFAM" id="SSF53850">
    <property type="entry name" value="Periplasmic binding protein-like II"/>
    <property type="match status" value="1"/>
</dbReference>
<keyword evidence="1 2" id="KW-0732">Signal</keyword>
<feature type="domain" description="Solute-binding protein family 3/N-terminal" evidence="3">
    <location>
        <begin position="38"/>
        <end position="262"/>
    </location>
</feature>
<keyword evidence="5" id="KW-1185">Reference proteome</keyword>
<organism evidence="4 5">
    <name type="scientific">Paucilactobacillus vaccinostercus DSM 20634</name>
    <dbReference type="NCBI Taxonomy" id="1423813"/>
    <lineage>
        <taxon>Bacteria</taxon>
        <taxon>Bacillati</taxon>
        <taxon>Bacillota</taxon>
        <taxon>Bacilli</taxon>
        <taxon>Lactobacillales</taxon>
        <taxon>Lactobacillaceae</taxon>
        <taxon>Paucilactobacillus</taxon>
    </lineage>
</organism>
<accession>A0A0R2A4V0</accession>
<dbReference type="PANTHER" id="PTHR35936">
    <property type="entry name" value="MEMBRANE-BOUND LYTIC MUREIN TRANSGLYCOSYLASE F"/>
    <property type="match status" value="1"/>
</dbReference>
<feature type="signal peptide" evidence="2">
    <location>
        <begin position="1"/>
        <end position="20"/>
    </location>
</feature>
<gene>
    <name evidence="4" type="ORF">FC26_GL000034</name>
</gene>
<evidence type="ECO:0000259" key="3">
    <source>
        <dbReference type="SMART" id="SM00062"/>
    </source>
</evidence>
<dbReference type="InterPro" id="IPR001638">
    <property type="entry name" value="Solute-binding_3/MltF_N"/>
</dbReference>
<comment type="caution">
    <text evidence="4">The sequence shown here is derived from an EMBL/GenBank/DDBJ whole genome shotgun (WGS) entry which is preliminary data.</text>
</comment>
<dbReference type="AlphaFoldDB" id="A0A0R2A4V0"/>
<name>A0A0R2A4V0_9LACO</name>
<evidence type="ECO:0000256" key="2">
    <source>
        <dbReference type="SAM" id="SignalP"/>
    </source>
</evidence>